<reference evidence="2 3" key="1">
    <citation type="submission" date="2020-08" db="EMBL/GenBank/DDBJ databases">
        <title>Genomic Encyclopedia of Type Strains, Phase III (KMG-III): the genomes of soil and plant-associated and newly described type strains.</title>
        <authorList>
            <person name="Whitman W."/>
        </authorList>
    </citation>
    <scope>NUCLEOTIDE SEQUENCE [LARGE SCALE GENOMIC DNA]</scope>
    <source>
        <strain evidence="2 3">CECT 3313</strain>
    </source>
</reference>
<comment type="caution">
    <text evidence="2">The sequence shown here is derived from an EMBL/GenBank/DDBJ whole genome shotgun (WGS) entry which is preliminary data.</text>
</comment>
<protein>
    <submittedName>
        <fullName evidence="2">Uncharacterized protein</fullName>
    </submittedName>
</protein>
<proteinExistence type="predicted"/>
<evidence type="ECO:0000256" key="1">
    <source>
        <dbReference type="SAM" id="MobiDB-lite"/>
    </source>
</evidence>
<evidence type="ECO:0000313" key="2">
    <source>
        <dbReference type="EMBL" id="MBB5932597.1"/>
    </source>
</evidence>
<dbReference type="EMBL" id="JACHJK010000028">
    <property type="protein sequence ID" value="MBB5932597.1"/>
    <property type="molecule type" value="Genomic_DNA"/>
</dbReference>
<dbReference type="AlphaFoldDB" id="A0A7W9UVL4"/>
<evidence type="ECO:0000313" key="3">
    <source>
        <dbReference type="Proteomes" id="UP000585836"/>
    </source>
</evidence>
<dbReference type="Proteomes" id="UP000585836">
    <property type="component" value="Unassembled WGS sequence"/>
</dbReference>
<feature type="region of interest" description="Disordered" evidence="1">
    <location>
        <begin position="1"/>
        <end position="25"/>
    </location>
</feature>
<sequence>MKPTYESHQQRAVEPDGTSHATRHTGDRDHFTLACAASPMPAVDRLVQDGDLLPVTCPGCRTALTVVITCPQCKTPGAEEFGLPIPHTDDVADCTRCVHPRCGHRWNLDPGAAPGCTECGGSGHPGRSTVRDPRCACGEAGQR</sequence>
<accession>A0A7W9UVL4</accession>
<name>A0A7W9UVL4_9ACTN</name>
<keyword evidence="3" id="KW-1185">Reference proteome</keyword>
<gene>
    <name evidence="2" type="ORF">FHS34_008107</name>
</gene>
<organism evidence="2 3">
    <name type="scientific">Streptomyces echinatus</name>
    <dbReference type="NCBI Taxonomy" id="67293"/>
    <lineage>
        <taxon>Bacteria</taxon>
        <taxon>Bacillati</taxon>
        <taxon>Actinomycetota</taxon>
        <taxon>Actinomycetes</taxon>
        <taxon>Kitasatosporales</taxon>
        <taxon>Streptomycetaceae</taxon>
        <taxon>Streptomyces</taxon>
    </lineage>
</organism>